<protein>
    <submittedName>
        <fullName evidence="1">FAD-dependent monooxygenase</fullName>
    </submittedName>
</protein>
<dbReference type="Pfam" id="PF04820">
    <property type="entry name" value="Trp_halogenase"/>
    <property type="match status" value="2"/>
</dbReference>
<dbReference type="EMBL" id="QRGA01000014">
    <property type="protein sequence ID" value="RDU96496.1"/>
    <property type="molecule type" value="Genomic_DNA"/>
</dbReference>
<gene>
    <name evidence="1" type="ORF">DWV00_23155</name>
</gene>
<dbReference type="SUPFAM" id="SSF51905">
    <property type="entry name" value="FAD/NAD(P)-binding domain"/>
    <property type="match status" value="1"/>
</dbReference>
<dbReference type="AlphaFoldDB" id="A0A3D8JV55"/>
<dbReference type="RefSeq" id="WP_115535943.1">
    <property type="nucleotide sequence ID" value="NZ_QRGA01000014.1"/>
</dbReference>
<name>A0A3D8JV55_9BURK</name>
<dbReference type="InterPro" id="IPR036188">
    <property type="entry name" value="FAD/NAD-bd_sf"/>
</dbReference>
<dbReference type="Proteomes" id="UP000256838">
    <property type="component" value="Unassembled WGS sequence"/>
</dbReference>
<dbReference type="GO" id="GO:0004497">
    <property type="term" value="F:monooxygenase activity"/>
    <property type="evidence" value="ECO:0007669"/>
    <property type="project" value="UniProtKB-KW"/>
</dbReference>
<comment type="caution">
    <text evidence="1">The sequence shown here is derived from an EMBL/GenBank/DDBJ whole genome shotgun (WGS) entry which is preliminary data.</text>
</comment>
<sequence>MPSWDVAVIGGGPAGSTAATLLAKAGHRVQLLEKARHPRFHIGESLLPANLRLFERLGVGEAVREIGMMKPAAEFVSPQHGGRLERFPFAQAWDKSMPHAYQVRRSELDEILLRNAAAHGADVVEGCQVRDVQFLDDHSGAILSGTHDDGRPYRCRARFVVDASGRDTLLANRFRTKQRNKKHNSSALYAHFTGARRHPGADEGNITIYWFEHGWFWFIPLSDGATSIGAVVWPHYLKQRPRGTSIEAFFLETIAMCVPLAERLNGAELATEVEATGNFSYSGEVTHGRNFVLLGDAFSFIDPVFSTGVMLAMQSAFIGAETVDACLRDPARAGAALAKFDREVRRGPKVFSWFIYRMTTPAMRDLFMNPRNVFRVKEALLSVLAGDIFDDTPIWRSVRTFKAIYYLSAVLAARRSLRAWRARRRMLRQADEAAVAAG</sequence>
<dbReference type="PRINTS" id="PR00420">
    <property type="entry name" value="RNGMNOXGNASE"/>
</dbReference>
<keyword evidence="1" id="KW-0503">Monooxygenase</keyword>
<dbReference type="OrthoDB" id="103324at2"/>
<evidence type="ECO:0000313" key="2">
    <source>
        <dbReference type="Proteomes" id="UP000256838"/>
    </source>
</evidence>
<keyword evidence="2" id="KW-1185">Reference proteome</keyword>
<dbReference type="InterPro" id="IPR006905">
    <property type="entry name" value="Flavin_halogenase"/>
</dbReference>
<keyword evidence="1" id="KW-0560">Oxidoreductase</keyword>
<dbReference type="Gene3D" id="3.50.50.60">
    <property type="entry name" value="FAD/NAD(P)-binding domain"/>
    <property type="match status" value="1"/>
</dbReference>
<dbReference type="InterPro" id="IPR050816">
    <property type="entry name" value="Flavin-dep_Halogenase_NPB"/>
</dbReference>
<proteinExistence type="predicted"/>
<reference evidence="1 2" key="1">
    <citation type="submission" date="2018-08" db="EMBL/GenBank/DDBJ databases">
        <title>Paraburkholderia sp. DHOM06 isolated from forest soil.</title>
        <authorList>
            <person name="Gao Z.-H."/>
            <person name="Qiu L.-H."/>
        </authorList>
    </citation>
    <scope>NUCLEOTIDE SEQUENCE [LARGE SCALE GENOMIC DNA]</scope>
    <source>
        <strain evidence="1 2">DHOM06</strain>
    </source>
</reference>
<organism evidence="1 2">
    <name type="scientific">Trinickia dinghuensis</name>
    <dbReference type="NCBI Taxonomy" id="2291023"/>
    <lineage>
        <taxon>Bacteria</taxon>
        <taxon>Pseudomonadati</taxon>
        <taxon>Pseudomonadota</taxon>
        <taxon>Betaproteobacteria</taxon>
        <taxon>Burkholderiales</taxon>
        <taxon>Burkholderiaceae</taxon>
        <taxon>Trinickia</taxon>
    </lineage>
</organism>
<accession>A0A3D8JV55</accession>
<dbReference type="PANTHER" id="PTHR43747:SF1">
    <property type="entry name" value="SLR1998 PROTEIN"/>
    <property type="match status" value="1"/>
</dbReference>
<dbReference type="PANTHER" id="PTHR43747">
    <property type="entry name" value="FAD-BINDING PROTEIN"/>
    <property type="match status" value="1"/>
</dbReference>
<evidence type="ECO:0000313" key="1">
    <source>
        <dbReference type="EMBL" id="RDU96496.1"/>
    </source>
</evidence>